<feature type="transmembrane region" description="Helical" evidence="1">
    <location>
        <begin position="16"/>
        <end position="34"/>
    </location>
</feature>
<evidence type="ECO:0000313" key="2">
    <source>
        <dbReference type="EMBL" id="SFQ51370.1"/>
    </source>
</evidence>
<evidence type="ECO:0000313" key="3">
    <source>
        <dbReference type="Proteomes" id="UP000182762"/>
    </source>
</evidence>
<gene>
    <name evidence="2" type="ORF">SAMN02745910_01830</name>
</gene>
<evidence type="ECO:0000256" key="1">
    <source>
        <dbReference type="SAM" id="Phobius"/>
    </source>
</evidence>
<accession>A0A1I5Z4J2</accession>
<dbReference type="EMBL" id="FOXX01000003">
    <property type="protein sequence ID" value="SFQ51370.1"/>
    <property type="molecule type" value="Genomic_DNA"/>
</dbReference>
<protein>
    <submittedName>
        <fullName evidence="2">Uncharacterized protein</fullName>
    </submittedName>
</protein>
<proteinExistence type="predicted"/>
<dbReference type="Proteomes" id="UP000182762">
    <property type="component" value="Unassembled WGS sequence"/>
</dbReference>
<reference evidence="2 3" key="1">
    <citation type="submission" date="2016-10" db="EMBL/GenBank/DDBJ databases">
        <authorList>
            <person name="Varghese N."/>
            <person name="Submissions S."/>
        </authorList>
    </citation>
    <scope>NUCLEOTIDE SEQUENCE [LARGE SCALE GENOMIC DNA]</scope>
    <source>
        <strain evidence="2 3">DSM 13796</strain>
    </source>
</reference>
<organism evidence="2 3">
    <name type="scientific">Priestia endophytica DSM 13796</name>
    <dbReference type="NCBI Taxonomy" id="1121089"/>
    <lineage>
        <taxon>Bacteria</taxon>
        <taxon>Bacillati</taxon>
        <taxon>Bacillota</taxon>
        <taxon>Bacilli</taxon>
        <taxon>Bacillales</taxon>
        <taxon>Bacillaceae</taxon>
        <taxon>Priestia</taxon>
    </lineage>
</organism>
<comment type="caution">
    <text evidence="2">The sequence shown here is derived from an EMBL/GenBank/DDBJ whole genome shotgun (WGS) entry which is preliminary data.</text>
</comment>
<keyword evidence="1" id="KW-0472">Membrane</keyword>
<sequence>MGTLIVLVHNGEKSQMIFVKQVCAFLLSGTYFMLTRMYI</sequence>
<keyword evidence="3" id="KW-1185">Reference proteome</keyword>
<keyword evidence="1" id="KW-1133">Transmembrane helix</keyword>
<name>A0A1I5Z4J2_9BACI</name>
<keyword evidence="1" id="KW-0812">Transmembrane</keyword>